<protein>
    <submittedName>
        <fullName evidence="6">Transporter substrate-binding domain-containing protein</fullName>
    </submittedName>
</protein>
<dbReference type="PANTHER" id="PTHR35936">
    <property type="entry name" value="MEMBRANE-BOUND LYTIC MUREIN TRANSGLYCOSYLASE F"/>
    <property type="match status" value="1"/>
</dbReference>
<feature type="chain" id="PRO_5024914853" evidence="3">
    <location>
        <begin position="22"/>
        <end position="261"/>
    </location>
</feature>
<feature type="domain" description="Ionotropic glutamate receptor C-terminal" evidence="5">
    <location>
        <begin position="27"/>
        <end position="247"/>
    </location>
</feature>
<evidence type="ECO:0000313" key="6">
    <source>
        <dbReference type="EMBL" id="QFY41643.1"/>
    </source>
</evidence>
<dbReference type="FunCoup" id="A0A5Q0BCJ0">
    <property type="interactions" value="148"/>
</dbReference>
<dbReference type="SMART" id="SM00079">
    <property type="entry name" value="PBPe"/>
    <property type="match status" value="1"/>
</dbReference>
<dbReference type="SMART" id="SM00062">
    <property type="entry name" value="PBPb"/>
    <property type="match status" value="1"/>
</dbReference>
<dbReference type="GO" id="GO:0016020">
    <property type="term" value="C:membrane"/>
    <property type="evidence" value="ECO:0007669"/>
    <property type="project" value="InterPro"/>
</dbReference>
<evidence type="ECO:0000256" key="3">
    <source>
        <dbReference type="SAM" id="SignalP"/>
    </source>
</evidence>
<dbReference type="InterPro" id="IPR001320">
    <property type="entry name" value="Iontro_rcpt_C"/>
</dbReference>
<sequence length="261" mass="28118">MHALLISCATLFFACSISAGAATHADTLVVGMDLSYPPFEMTDKAGEPSGLSVELAQELGKALNKPIAIQNMAFDGLIPALKTGKIDLILSSMTATAERARSIDFSEPYFKSGLSLLVNKSSPVASVADLDNPQRTIAVKRGTTGHIYVAQHLKKAHLLLLDKESSAVMEVVQAKADATIYDQIFVVQNWQRNPDTTRVLLDPIDAGEWAIGIRKGNDALKVQVNAFLATFRANGGFSRLADAYLQEQKAGFEKLGVPFPL</sequence>
<dbReference type="InParanoid" id="A0A5Q0BCJ0"/>
<dbReference type="GO" id="GO:0015276">
    <property type="term" value="F:ligand-gated monoatomic ion channel activity"/>
    <property type="evidence" value="ECO:0007669"/>
    <property type="project" value="InterPro"/>
</dbReference>
<comment type="similarity">
    <text evidence="1">Belongs to the bacterial solute-binding protein 3 family.</text>
</comment>
<keyword evidence="7" id="KW-1185">Reference proteome</keyword>
<accession>A0A5Q0BCJ0</accession>
<dbReference type="SUPFAM" id="SSF53850">
    <property type="entry name" value="Periplasmic binding protein-like II"/>
    <property type="match status" value="1"/>
</dbReference>
<reference evidence="6 7" key="1">
    <citation type="submission" date="2019-09" db="EMBL/GenBank/DDBJ databases">
        <title>Ecophysiology of the spiral-shaped methanotroph Methylospira mobilis as revealed by the complete genome sequence.</title>
        <authorList>
            <person name="Oshkin I.Y."/>
            <person name="Dedysh S.N."/>
            <person name="Miroshnikov K."/>
            <person name="Danilova O.V."/>
            <person name="Hakobyan A."/>
            <person name="Liesack W."/>
        </authorList>
    </citation>
    <scope>NUCLEOTIDE SEQUENCE [LARGE SCALE GENOMIC DNA]</scope>
    <source>
        <strain evidence="6 7">Shm1</strain>
    </source>
</reference>
<dbReference type="KEGG" id="mmob:F6R98_02560"/>
<gene>
    <name evidence="6" type="ORF">F6R98_02560</name>
</gene>
<evidence type="ECO:0000313" key="7">
    <source>
        <dbReference type="Proteomes" id="UP000325755"/>
    </source>
</evidence>
<feature type="signal peptide" evidence="3">
    <location>
        <begin position="1"/>
        <end position="21"/>
    </location>
</feature>
<dbReference type="PANTHER" id="PTHR35936:SF17">
    <property type="entry name" value="ARGININE-BINDING EXTRACELLULAR PROTEIN ARTP"/>
    <property type="match status" value="1"/>
</dbReference>
<dbReference type="OrthoDB" id="9808531at2"/>
<dbReference type="AlphaFoldDB" id="A0A5Q0BCJ0"/>
<dbReference type="InterPro" id="IPR001638">
    <property type="entry name" value="Solute-binding_3/MltF_N"/>
</dbReference>
<dbReference type="CDD" id="cd13629">
    <property type="entry name" value="PBP2_Dsm1740"/>
    <property type="match status" value="1"/>
</dbReference>
<dbReference type="RefSeq" id="WP_153247627.1">
    <property type="nucleotide sequence ID" value="NZ_CP044205.1"/>
</dbReference>
<dbReference type="EMBL" id="CP044205">
    <property type="protein sequence ID" value="QFY41643.1"/>
    <property type="molecule type" value="Genomic_DNA"/>
</dbReference>
<evidence type="ECO:0000259" key="4">
    <source>
        <dbReference type="SMART" id="SM00062"/>
    </source>
</evidence>
<organism evidence="6 7">
    <name type="scientific">Candidatus Methylospira mobilis</name>
    <dbReference type="NCBI Taxonomy" id="1808979"/>
    <lineage>
        <taxon>Bacteria</taxon>
        <taxon>Pseudomonadati</taxon>
        <taxon>Pseudomonadota</taxon>
        <taxon>Gammaproteobacteria</taxon>
        <taxon>Methylococcales</taxon>
        <taxon>Methylococcaceae</taxon>
        <taxon>Candidatus Methylospira</taxon>
    </lineage>
</organism>
<evidence type="ECO:0000256" key="2">
    <source>
        <dbReference type="ARBA" id="ARBA00022729"/>
    </source>
</evidence>
<evidence type="ECO:0000259" key="5">
    <source>
        <dbReference type="SMART" id="SM00079"/>
    </source>
</evidence>
<keyword evidence="2 3" id="KW-0732">Signal</keyword>
<dbReference type="Pfam" id="PF00497">
    <property type="entry name" value="SBP_bac_3"/>
    <property type="match status" value="1"/>
</dbReference>
<evidence type="ECO:0000256" key="1">
    <source>
        <dbReference type="ARBA" id="ARBA00010333"/>
    </source>
</evidence>
<dbReference type="Gene3D" id="3.40.190.10">
    <property type="entry name" value="Periplasmic binding protein-like II"/>
    <property type="match status" value="2"/>
</dbReference>
<dbReference type="Proteomes" id="UP000325755">
    <property type="component" value="Chromosome"/>
</dbReference>
<name>A0A5Q0BCJ0_9GAMM</name>
<proteinExistence type="inferred from homology"/>
<feature type="domain" description="Solute-binding protein family 3/N-terminal" evidence="4">
    <location>
        <begin position="27"/>
        <end position="248"/>
    </location>
</feature>